<keyword evidence="2" id="KW-1133">Transmembrane helix</keyword>
<dbReference type="AlphaFoldDB" id="A0A2U1KE30"/>
<proteinExistence type="predicted"/>
<keyword evidence="2" id="KW-0472">Membrane</keyword>
<evidence type="ECO:0000313" key="3">
    <source>
        <dbReference type="EMBL" id="PWA34971.1"/>
    </source>
</evidence>
<accession>A0A2U1KE30</accession>
<keyword evidence="4" id="KW-1185">Reference proteome</keyword>
<organism evidence="3 4">
    <name type="scientific">Artemisia annua</name>
    <name type="common">Sweet wormwood</name>
    <dbReference type="NCBI Taxonomy" id="35608"/>
    <lineage>
        <taxon>Eukaryota</taxon>
        <taxon>Viridiplantae</taxon>
        <taxon>Streptophyta</taxon>
        <taxon>Embryophyta</taxon>
        <taxon>Tracheophyta</taxon>
        <taxon>Spermatophyta</taxon>
        <taxon>Magnoliopsida</taxon>
        <taxon>eudicotyledons</taxon>
        <taxon>Gunneridae</taxon>
        <taxon>Pentapetalae</taxon>
        <taxon>asterids</taxon>
        <taxon>campanulids</taxon>
        <taxon>Asterales</taxon>
        <taxon>Asteraceae</taxon>
        <taxon>Asteroideae</taxon>
        <taxon>Anthemideae</taxon>
        <taxon>Artemisiinae</taxon>
        <taxon>Artemisia</taxon>
    </lineage>
</organism>
<protein>
    <submittedName>
        <fullName evidence="3">Uncharacterized protein</fullName>
    </submittedName>
</protein>
<feature type="transmembrane region" description="Helical" evidence="2">
    <location>
        <begin position="6"/>
        <end position="25"/>
    </location>
</feature>
<evidence type="ECO:0000313" key="4">
    <source>
        <dbReference type="Proteomes" id="UP000245207"/>
    </source>
</evidence>
<evidence type="ECO:0000256" key="2">
    <source>
        <dbReference type="SAM" id="Phobius"/>
    </source>
</evidence>
<feature type="region of interest" description="Disordered" evidence="1">
    <location>
        <begin position="79"/>
        <end position="100"/>
    </location>
</feature>
<evidence type="ECO:0000256" key="1">
    <source>
        <dbReference type="SAM" id="MobiDB-lite"/>
    </source>
</evidence>
<keyword evidence="2" id="KW-0812">Transmembrane</keyword>
<dbReference type="Proteomes" id="UP000245207">
    <property type="component" value="Unassembled WGS sequence"/>
</dbReference>
<dbReference type="EMBL" id="PKPP01020996">
    <property type="protein sequence ID" value="PWA34971.1"/>
    <property type="molecule type" value="Genomic_DNA"/>
</dbReference>
<sequence length="100" mass="10665">MEVIAITIIVFMSVAIALTVLVTLLNKRGAACDPEAHPNRIHKRSSKAGHIESGMSADSGMAAENAAVAIKRIEAKPFASSSTGDDWEQMIMVPNTSEKQ</sequence>
<reference evidence="3 4" key="1">
    <citation type="journal article" date="2018" name="Mol. Plant">
        <title>The genome of Artemisia annua provides insight into the evolution of Asteraceae family and artemisinin biosynthesis.</title>
        <authorList>
            <person name="Shen Q."/>
            <person name="Zhang L."/>
            <person name="Liao Z."/>
            <person name="Wang S."/>
            <person name="Yan T."/>
            <person name="Shi P."/>
            <person name="Liu M."/>
            <person name="Fu X."/>
            <person name="Pan Q."/>
            <person name="Wang Y."/>
            <person name="Lv Z."/>
            <person name="Lu X."/>
            <person name="Zhang F."/>
            <person name="Jiang W."/>
            <person name="Ma Y."/>
            <person name="Chen M."/>
            <person name="Hao X."/>
            <person name="Li L."/>
            <person name="Tang Y."/>
            <person name="Lv G."/>
            <person name="Zhou Y."/>
            <person name="Sun X."/>
            <person name="Brodelius P.E."/>
            <person name="Rose J.K.C."/>
            <person name="Tang K."/>
        </authorList>
    </citation>
    <scope>NUCLEOTIDE SEQUENCE [LARGE SCALE GENOMIC DNA]</scope>
    <source>
        <strain evidence="4">cv. Huhao1</strain>
        <tissue evidence="3">Leaf</tissue>
    </source>
</reference>
<name>A0A2U1KE30_ARTAN</name>
<feature type="region of interest" description="Disordered" evidence="1">
    <location>
        <begin position="36"/>
        <end position="56"/>
    </location>
</feature>
<gene>
    <name evidence="3" type="ORF">CTI12_AA615050</name>
</gene>
<comment type="caution">
    <text evidence="3">The sequence shown here is derived from an EMBL/GenBank/DDBJ whole genome shotgun (WGS) entry which is preliminary data.</text>
</comment>